<evidence type="ECO:0008006" key="4">
    <source>
        <dbReference type="Google" id="ProtNLM"/>
    </source>
</evidence>
<feature type="region of interest" description="Disordered" evidence="1">
    <location>
        <begin position="616"/>
        <end position="636"/>
    </location>
</feature>
<dbReference type="Proteomes" id="UP001583186">
    <property type="component" value="Unassembled WGS sequence"/>
</dbReference>
<keyword evidence="3" id="KW-1185">Reference proteome</keyword>
<dbReference type="PANTHER" id="PTHR37540">
    <property type="entry name" value="TRANSCRIPTION FACTOR (ACR-2), PUTATIVE-RELATED-RELATED"/>
    <property type="match status" value="1"/>
</dbReference>
<dbReference type="PANTHER" id="PTHR37540:SF5">
    <property type="entry name" value="TRANSCRIPTION FACTOR DOMAIN-CONTAINING PROTEIN"/>
    <property type="match status" value="1"/>
</dbReference>
<sequence length="749" mass="82294">MFEFDLPFRPPYLPFTPPALSTYQSIDPFDSLPVAMPLRSMELFHHMTHFRILTRSLVPKNPNNSCIAMVLQDAGLFRGCILLTAMHYAWINGGLGDMEETYLYHKVEAIRMVNEHISDPAWSELCANVIAALALAESGIGDISAAEAHLNGLFTLINWRKPEEWQGRLHGLFQRLILVAGTFISASKGLEDGLTKHTNTNSDITGKQAHALHFTRPTTAHFSAAQFDATKLSPFYFVTPPDYEASNADLEGIAITNALQRLSSLPDGYKQCQPAQSSRAHQNHQNASATSSSRVAASLSPVDDDITVGQELTQVLLLETETYLTSLLFRPDAPPISMALGRQMYQPPERLTSMNNNKSPYRQTEPEVEVDGHTTPTLTRSQSLAGAGMNDIMDPFMMDFDPRLFSPSGFLDIRNNNTTNIHNNNTNNTNASGSMSSTAPSPTTSHTTTSTNHSAHSAHAASAYSAAASPLGFRTPSPTTVLPSITLPSNTNQPVPSSFASTYPPYSGPFEGVSPSLVPSASRAWSAGAYLYLHTFLADLWLPPRPPSYLPPNYPPPTQSRIDRDLCRWLLDTLCANLERTREAMQLGAYSRELWIWQVLVGAYVVAKTRYEDEEQTAADEASTRRQAHAQPIDPTLLDPADLGFERYRMSSATMPSASPAATTAATTSAPSQKPPEYYLGAWFRKQMRVWADAVDAPHWNDAKRNARTVAWPQKSWSGDAVLEDLWSRAMTGQGSPCGGMQHVAFGCI</sequence>
<proteinExistence type="predicted"/>
<feature type="region of interest" description="Disordered" evidence="1">
    <location>
        <begin position="349"/>
        <end position="381"/>
    </location>
</feature>
<feature type="compositionally biased region" description="Polar residues" evidence="1">
    <location>
        <begin position="352"/>
        <end position="362"/>
    </location>
</feature>
<evidence type="ECO:0000313" key="2">
    <source>
        <dbReference type="EMBL" id="KAL1895942.1"/>
    </source>
</evidence>
<gene>
    <name evidence="2" type="ORF">Sste5346_005041</name>
</gene>
<organism evidence="2 3">
    <name type="scientific">Sporothrix stenoceras</name>
    <dbReference type="NCBI Taxonomy" id="5173"/>
    <lineage>
        <taxon>Eukaryota</taxon>
        <taxon>Fungi</taxon>
        <taxon>Dikarya</taxon>
        <taxon>Ascomycota</taxon>
        <taxon>Pezizomycotina</taxon>
        <taxon>Sordariomycetes</taxon>
        <taxon>Sordariomycetidae</taxon>
        <taxon>Ophiostomatales</taxon>
        <taxon>Ophiostomataceae</taxon>
        <taxon>Sporothrix</taxon>
    </lineage>
</organism>
<dbReference type="EMBL" id="JAWCUI010000025">
    <property type="protein sequence ID" value="KAL1895942.1"/>
    <property type="molecule type" value="Genomic_DNA"/>
</dbReference>
<reference evidence="2 3" key="1">
    <citation type="journal article" date="2024" name="IMA Fungus">
        <title>IMA Genome - F19 : A genome assembly and annotation guide to empower mycologists, including annotated draft genome sequences of Ceratocystis pirilliformis, Diaporthe australafricana, Fusarium ophioides, Paecilomyces lecythidis, and Sporothrix stenoceras.</title>
        <authorList>
            <person name="Aylward J."/>
            <person name="Wilson A.M."/>
            <person name="Visagie C.M."/>
            <person name="Spraker J."/>
            <person name="Barnes I."/>
            <person name="Buitendag C."/>
            <person name="Ceriani C."/>
            <person name="Del Mar Angel L."/>
            <person name="du Plessis D."/>
            <person name="Fuchs T."/>
            <person name="Gasser K."/>
            <person name="Kramer D."/>
            <person name="Li W."/>
            <person name="Munsamy K."/>
            <person name="Piso A."/>
            <person name="Price J.L."/>
            <person name="Sonnekus B."/>
            <person name="Thomas C."/>
            <person name="van der Nest A."/>
            <person name="van Dijk A."/>
            <person name="van Heerden A."/>
            <person name="van Vuuren N."/>
            <person name="Yilmaz N."/>
            <person name="Duong T.A."/>
            <person name="van der Merwe N.A."/>
            <person name="Wingfield M.J."/>
            <person name="Wingfield B.D."/>
        </authorList>
    </citation>
    <scope>NUCLEOTIDE SEQUENCE [LARGE SCALE GENOMIC DNA]</scope>
    <source>
        <strain evidence="2 3">CMW 5346</strain>
    </source>
</reference>
<protein>
    <recommendedName>
        <fullName evidence="4">C6 zinc finger domain containing protein</fullName>
    </recommendedName>
</protein>
<comment type="caution">
    <text evidence="2">The sequence shown here is derived from an EMBL/GenBank/DDBJ whole genome shotgun (WGS) entry which is preliminary data.</text>
</comment>
<feature type="region of interest" description="Disordered" evidence="1">
    <location>
        <begin position="421"/>
        <end position="458"/>
    </location>
</feature>
<name>A0ABR3Z6U3_9PEZI</name>
<feature type="region of interest" description="Disordered" evidence="1">
    <location>
        <begin position="269"/>
        <end position="296"/>
    </location>
</feature>
<evidence type="ECO:0000313" key="3">
    <source>
        <dbReference type="Proteomes" id="UP001583186"/>
    </source>
</evidence>
<feature type="compositionally biased region" description="Low complexity" evidence="1">
    <location>
        <begin position="287"/>
        <end position="296"/>
    </location>
</feature>
<evidence type="ECO:0000256" key="1">
    <source>
        <dbReference type="SAM" id="MobiDB-lite"/>
    </source>
</evidence>
<feature type="compositionally biased region" description="Polar residues" evidence="1">
    <location>
        <begin position="273"/>
        <end position="286"/>
    </location>
</feature>
<accession>A0ABR3Z6U3</accession>